<dbReference type="PANTHER" id="PTHR33620">
    <property type="entry name" value="UREASE ACCESSORY PROTEIN F"/>
    <property type="match status" value="1"/>
</dbReference>
<evidence type="ECO:0000313" key="6">
    <source>
        <dbReference type="Proteomes" id="UP001497444"/>
    </source>
</evidence>
<proteinExistence type="inferred from homology"/>
<name>A0ABP0W587_9BRYO</name>
<feature type="region of interest" description="Disordered" evidence="4">
    <location>
        <begin position="1"/>
        <end position="30"/>
    </location>
</feature>
<evidence type="ECO:0000256" key="2">
    <source>
        <dbReference type="ARBA" id="ARBA00023186"/>
    </source>
</evidence>
<gene>
    <name evidence="5" type="ORF">CSSPJE1EN1_LOCUS7426</name>
</gene>
<keyword evidence="2" id="KW-0143">Chaperone</keyword>
<evidence type="ECO:0000313" key="5">
    <source>
        <dbReference type="EMBL" id="CAK9261948.1"/>
    </source>
</evidence>
<evidence type="ECO:0000256" key="1">
    <source>
        <dbReference type="ARBA" id="ARBA00022988"/>
    </source>
</evidence>
<dbReference type="PIRSF" id="PIRSF009467">
    <property type="entry name" value="Ureas_acces_UreF"/>
    <property type="match status" value="1"/>
</dbReference>
<dbReference type="PANTHER" id="PTHR33620:SF1">
    <property type="entry name" value="UREASE ACCESSORY PROTEIN F"/>
    <property type="match status" value="1"/>
</dbReference>
<comment type="similarity">
    <text evidence="3">Belongs to the UreF family.</text>
</comment>
<evidence type="ECO:0008006" key="7">
    <source>
        <dbReference type="Google" id="ProtNLM"/>
    </source>
</evidence>
<organism evidence="5 6">
    <name type="scientific">Sphagnum jensenii</name>
    <dbReference type="NCBI Taxonomy" id="128206"/>
    <lineage>
        <taxon>Eukaryota</taxon>
        <taxon>Viridiplantae</taxon>
        <taxon>Streptophyta</taxon>
        <taxon>Embryophyta</taxon>
        <taxon>Bryophyta</taxon>
        <taxon>Sphagnophytina</taxon>
        <taxon>Sphagnopsida</taxon>
        <taxon>Sphagnales</taxon>
        <taxon>Sphagnaceae</taxon>
        <taxon>Sphagnum</taxon>
    </lineage>
</organism>
<dbReference type="Gene3D" id="1.10.4190.10">
    <property type="entry name" value="Urease accessory protein UreF"/>
    <property type="match status" value="1"/>
</dbReference>
<feature type="compositionally biased region" description="Basic and acidic residues" evidence="4">
    <location>
        <begin position="17"/>
        <end position="26"/>
    </location>
</feature>
<accession>A0ABP0W587</accession>
<evidence type="ECO:0000256" key="3">
    <source>
        <dbReference type="ARBA" id="ARBA00046339"/>
    </source>
</evidence>
<dbReference type="InterPro" id="IPR002639">
    <property type="entry name" value="UreF"/>
</dbReference>
<sequence length="268" mass="29206">MDHAKQNKDPEEEEDGEPRKEQDVHTGRRSVMQEWSTWQLIDSILPTGGFAHSYGLEAATQAGLVYDASTVSTFAVTTLENAGALLLPFVCSASKQTTTTEDWILLDSELHAVLTNHVARAASLSQGKALIRLASSVFPEITDEVKSMRACIQEKNNKKKKTTAAARGAHGHHAIVFGRLFGLLGLDSLTAQRAFLFLSLRDVLSAATRLNLVGPMEAALLQHRHASLAEAVLVKYANRGVEDAYQTAPLLDTLQGAHNLLFSRLFCS</sequence>
<dbReference type="EMBL" id="OZ020109">
    <property type="protein sequence ID" value="CAK9261948.1"/>
    <property type="molecule type" value="Genomic_DNA"/>
</dbReference>
<evidence type="ECO:0000256" key="4">
    <source>
        <dbReference type="SAM" id="MobiDB-lite"/>
    </source>
</evidence>
<dbReference type="Proteomes" id="UP001497444">
    <property type="component" value="Chromosome 14"/>
</dbReference>
<dbReference type="InterPro" id="IPR038277">
    <property type="entry name" value="UreF_sf"/>
</dbReference>
<keyword evidence="1" id="KW-0996">Nickel insertion</keyword>
<dbReference type="Pfam" id="PF01730">
    <property type="entry name" value="UreF"/>
    <property type="match status" value="1"/>
</dbReference>
<keyword evidence="6" id="KW-1185">Reference proteome</keyword>
<protein>
    <recommendedName>
        <fullName evidence="7">Urease accessory protein UreF</fullName>
    </recommendedName>
</protein>
<reference evidence="5" key="1">
    <citation type="submission" date="2024-02" db="EMBL/GenBank/DDBJ databases">
        <authorList>
            <consortium name="ELIXIR-Norway"/>
            <consortium name="Elixir Norway"/>
        </authorList>
    </citation>
    <scope>NUCLEOTIDE SEQUENCE</scope>
</reference>